<keyword evidence="2" id="KW-0813">Transport</keyword>
<dbReference type="GO" id="GO:0022857">
    <property type="term" value="F:transmembrane transporter activity"/>
    <property type="evidence" value="ECO:0007669"/>
    <property type="project" value="InterPro"/>
</dbReference>
<gene>
    <name evidence="7" type="primary">FEN2_1</name>
    <name evidence="7" type="ORF">LSUE1_G007610</name>
</gene>
<keyword evidence="4 6" id="KW-1133">Transmembrane helix</keyword>
<dbReference type="Pfam" id="PF07690">
    <property type="entry name" value="MFS_1"/>
    <property type="match status" value="1"/>
</dbReference>
<name>A0A8T9C715_9HELO</name>
<comment type="caution">
    <text evidence="7">The sequence shown here is derived from an EMBL/GenBank/DDBJ whole genome shotgun (WGS) entry which is preliminary data.</text>
</comment>
<organism evidence="7 8">
    <name type="scientific">Lachnellula suecica</name>
    <dbReference type="NCBI Taxonomy" id="602035"/>
    <lineage>
        <taxon>Eukaryota</taxon>
        <taxon>Fungi</taxon>
        <taxon>Dikarya</taxon>
        <taxon>Ascomycota</taxon>
        <taxon>Pezizomycotina</taxon>
        <taxon>Leotiomycetes</taxon>
        <taxon>Helotiales</taxon>
        <taxon>Lachnaceae</taxon>
        <taxon>Lachnellula</taxon>
    </lineage>
</organism>
<dbReference type="AlphaFoldDB" id="A0A8T9C715"/>
<dbReference type="SUPFAM" id="SSF103473">
    <property type="entry name" value="MFS general substrate transporter"/>
    <property type="match status" value="1"/>
</dbReference>
<proteinExistence type="predicted"/>
<sequence>MVSKNVSAVTTADLGALESDKSVSNDGRAVAEIQRDDPDYIDPAEERAFVWQLDLWSLTIGFLGYTFKYLDQTNISNAYVSGMKEELNLYGNQLNYFTTYFNIGYIKWLPACEVLWGIFTCCLSTATNAHHVFGLRFLVGFFEGCAWPGYFTLISQWYLPHEMSLRMSLFNIAQPVGAMLSGAIQGALSTNLDGTLGRSGWRWAFVINGVCTISVALCAFVILPGFPERQKPLSKFYLKPRHIQIAKARARRVGRKPQIGITPKSFLRCFTFWQLWSVAISWAIGANTTPENYFNLWLKSLKTSSGQAKYSVAMLNYLPIIGQAIQLIAELLFSGFSDYFGVRLPFLLLHSAINIVSLIILIIRPSNQHTYMAGWYMNYISAVSTMLLCSWVSANLEGEPEVRTVLFASGTVLSYLRSAFVPIAAYPTSEAPHWRIGAKLYLAFALVATCMFVGIHFAFRWESKRKTSVKTDTIEEQVDTKREK</sequence>
<feature type="transmembrane region" description="Helical" evidence="6">
    <location>
        <begin position="265"/>
        <end position="284"/>
    </location>
</feature>
<dbReference type="InterPro" id="IPR011701">
    <property type="entry name" value="MFS"/>
</dbReference>
<keyword evidence="3 6" id="KW-0812">Transmembrane</keyword>
<feature type="transmembrane region" description="Helical" evidence="6">
    <location>
        <begin position="310"/>
        <end position="332"/>
    </location>
</feature>
<dbReference type="EMBL" id="QGMK01000883">
    <property type="protein sequence ID" value="TVY76027.1"/>
    <property type="molecule type" value="Genomic_DNA"/>
</dbReference>
<dbReference type="Gene3D" id="1.20.1250.20">
    <property type="entry name" value="MFS general substrate transporter like domains"/>
    <property type="match status" value="1"/>
</dbReference>
<evidence type="ECO:0000256" key="4">
    <source>
        <dbReference type="ARBA" id="ARBA00022989"/>
    </source>
</evidence>
<dbReference type="PANTHER" id="PTHR43791:SF36">
    <property type="entry name" value="TRANSPORTER, PUTATIVE (AFU_ORTHOLOGUE AFUA_6G08340)-RELATED"/>
    <property type="match status" value="1"/>
</dbReference>
<feature type="transmembrane region" description="Helical" evidence="6">
    <location>
        <begin position="169"/>
        <end position="188"/>
    </location>
</feature>
<evidence type="ECO:0000256" key="3">
    <source>
        <dbReference type="ARBA" id="ARBA00022692"/>
    </source>
</evidence>
<dbReference type="OrthoDB" id="3639251at2759"/>
<accession>A0A8T9C715</accession>
<feature type="transmembrane region" description="Helical" evidence="6">
    <location>
        <begin position="438"/>
        <end position="459"/>
    </location>
</feature>
<evidence type="ECO:0000256" key="6">
    <source>
        <dbReference type="SAM" id="Phobius"/>
    </source>
</evidence>
<feature type="transmembrane region" description="Helical" evidence="6">
    <location>
        <begin position="344"/>
        <end position="363"/>
    </location>
</feature>
<evidence type="ECO:0000256" key="2">
    <source>
        <dbReference type="ARBA" id="ARBA00022448"/>
    </source>
</evidence>
<dbReference type="Proteomes" id="UP000469558">
    <property type="component" value="Unassembled WGS sequence"/>
</dbReference>
<keyword evidence="5 6" id="KW-0472">Membrane</keyword>
<evidence type="ECO:0000313" key="7">
    <source>
        <dbReference type="EMBL" id="TVY76027.1"/>
    </source>
</evidence>
<comment type="subcellular location">
    <subcellularLocation>
        <location evidence="1">Membrane</location>
        <topology evidence="1">Multi-pass membrane protein</topology>
    </subcellularLocation>
</comment>
<feature type="transmembrane region" description="Helical" evidence="6">
    <location>
        <begin position="200"/>
        <end position="226"/>
    </location>
</feature>
<keyword evidence="8" id="KW-1185">Reference proteome</keyword>
<feature type="transmembrane region" description="Helical" evidence="6">
    <location>
        <begin position="405"/>
        <end position="426"/>
    </location>
</feature>
<evidence type="ECO:0000313" key="8">
    <source>
        <dbReference type="Proteomes" id="UP000469558"/>
    </source>
</evidence>
<evidence type="ECO:0000256" key="5">
    <source>
        <dbReference type="ARBA" id="ARBA00023136"/>
    </source>
</evidence>
<dbReference type="PANTHER" id="PTHR43791">
    <property type="entry name" value="PERMEASE-RELATED"/>
    <property type="match status" value="1"/>
</dbReference>
<evidence type="ECO:0000256" key="1">
    <source>
        <dbReference type="ARBA" id="ARBA00004141"/>
    </source>
</evidence>
<reference evidence="7 8" key="1">
    <citation type="submission" date="2018-05" db="EMBL/GenBank/DDBJ databases">
        <title>Genome sequencing and assembly of the regulated plant pathogen Lachnellula willkommii and related sister species for the development of diagnostic species identification markers.</title>
        <authorList>
            <person name="Giroux E."/>
            <person name="Bilodeau G."/>
        </authorList>
    </citation>
    <scope>NUCLEOTIDE SEQUENCE [LARGE SCALE GENOMIC DNA]</scope>
    <source>
        <strain evidence="7 8">CBS 268.59</strain>
    </source>
</reference>
<dbReference type="GO" id="GO:0016020">
    <property type="term" value="C:membrane"/>
    <property type="evidence" value="ECO:0007669"/>
    <property type="project" value="UniProtKB-SubCell"/>
</dbReference>
<dbReference type="InterPro" id="IPR036259">
    <property type="entry name" value="MFS_trans_sf"/>
</dbReference>
<feature type="transmembrane region" description="Helical" evidence="6">
    <location>
        <begin position="375"/>
        <end position="393"/>
    </location>
</feature>
<protein>
    <submittedName>
        <fullName evidence="7">Pantothenate transporter FEN2</fullName>
    </submittedName>
</protein>